<evidence type="ECO:0000259" key="14">
    <source>
        <dbReference type="Pfam" id="PF20434"/>
    </source>
</evidence>
<keyword evidence="3 13" id="KW-0812">Transmembrane</keyword>
<evidence type="ECO:0000256" key="4">
    <source>
        <dbReference type="ARBA" id="ARBA00022801"/>
    </source>
</evidence>
<comment type="subcellular location">
    <subcellularLocation>
        <location evidence="1">Endoplasmic reticulum membrane</location>
    </subcellularLocation>
    <subcellularLocation>
        <location evidence="2">Golgi apparatus membrane</location>
        <topology evidence="2">Multi-pass membrane protein</topology>
    </subcellularLocation>
</comment>
<evidence type="ECO:0000256" key="5">
    <source>
        <dbReference type="ARBA" id="ARBA00022824"/>
    </source>
</evidence>
<dbReference type="AlphaFoldDB" id="A0AAN9E7N6"/>
<evidence type="ECO:0000256" key="11">
    <source>
        <dbReference type="ARBA" id="ARBA00049507"/>
    </source>
</evidence>
<feature type="transmembrane region" description="Helical" evidence="13">
    <location>
        <begin position="176"/>
        <end position="200"/>
    </location>
</feature>
<keyword evidence="7" id="KW-0333">Golgi apparatus</keyword>
<reference evidence="15 16" key="1">
    <citation type="submission" date="2024-01" db="EMBL/GenBank/DDBJ databases">
        <title>The genomes of 5 underutilized Papilionoideae crops provide insights into root nodulation and disease resistanc.</title>
        <authorList>
            <person name="Yuan L."/>
        </authorList>
    </citation>
    <scope>NUCLEOTIDE SEQUENCE [LARGE SCALE GENOMIC DNA]</scope>
    <source>
        <strain evidence="15">ZHUSHIDOU_FW_LH</strain>
        <tissue evidence="15">Leaf</tissue>
    </source>
</reference>
<name>A0AAN9E7N6_CROPI</name>
<keyword evidence="4" id="KW-0378">Hydrolase</keyword>
<comment type="catalytic activity">
    <reaction evidence="11">
        <text>[protein]-C-terminal S-[(2E,6E)-farnesyl]-L-cysteine methyl ester + H2O = [protein]-C-terminal S-[(2E,6E)-farnesyl]-L-cysteine + methanol + H(+)</text>
        <dbReference type="Rhea" id="RHEA:48520"/>
        <dbReference type="Rhea" id="RHEA-COMP:12125"/>
        <dbReference type="Rhea" id="RHEA-COMP:12126"/>
        <dbReference type="ChEBI" id="CHEBI:15377"/>
        <dbReference type="ChEBI" id="CHEBI:15378"/>
        <dbReference type="ChEBI" id="CHEBI:17790"/>
        <dbReference type="ChEBI" id="CHEBI:90510"/>
        <dbReference type="ChEBI" id="CHEBI:90511"/>
        <dbReference type="EC" id="3.1.1.n2"/>
    </reaction>
</comment>
<dbReference type="Gene3D" id="3.40.50.1820">
    <property type="entry name" value="alpha/beta hydrolase"/>
    <property type="match status" value="1"/>
</dbReference>
<keyword evidence="5" id="KW-0256">Endoplasmic reticulum</keyword>
<organism evidence="15 16">
    <name type="scientific">Crotalaria pallida</name>
    <name type="common">Smooth rattlebox</name>
    <name type="synonym">Crotalaria striata</name>
    <dbReference type="NCBI Taxonomy" id="3830"/>
    <lineage>
        <taxon>Eukaryota</taxon>
        <taxon>Viridiplantae</taxon>
        <taxon>Streptophyta</taxon>
        <taxon>Embryophyta</taxon>
        <taxon>Tracheophyta</taxon>
        <taxon>Spermatophyta</taxon>
        <taxon>Magnoliopsida</taxon>
        <taxon>eudicotyledons</taxon>
        <taxon>Gunneridae</taxon>
        <taxon>Pentapetalae</taxon>
        <taxon>rosids</taxon>
        <taxon>fabids</taxon>
        <taxon>Fabales</taxon>
        <taxon>Fabaceae</taxon>
        <taxon>Papilionoideae</taxon>
        <taxon>50 kb inversion clade</taxon>
        <taxon>genistoids sensu lato</taxon>
        <taxon>core genistoids</taxon>
        <taxon>Crotalarieae</taxon>
        <taxon>Crotalaria</taxon>
    </lineage>
</organism>
<evidence type="ECO:0000313" key="15">
    <source>
        <dbReference type="EMBL" id="KAK7250699.1"/>
    </source>
</evidence>
<evidence type="ECO:0000256" key="10">
    <source>
        <dbReference type="ARBA" id="ARBA00038928"/>
    </source>
</evidence>
<proteinExistence type="inferred from homology"/>
<evidence type="ECO:0000313" key="16">
    <source>
        <dbReference type="Proteomes" id="UP001372338"/>
    </source>
</evidence>
<feature type="domain" description="BD-FAE-like" evidence="14">
    <location>
        <begin position="217"/>
        <end position="426"/>
    </location>
</feature>
<feature type="region of interest" description="Disordered" evidence="12">
    <location>
        <begin position="1"/>
        <end position="23"/>
    </location>
</feature>
<evidence type="ECO:0000256" key="13">
    <source>
        <dbReference type="SAM" id="Phobius"/>
    </source>
</evidence>
<dbReference type="InterPro" id="IPR049492">
    <property type="entry name" value="BD-FAE-like_dom"/>
</dbReference>
<dbReference type="SUPFAM" id="SSF53474">
    <property type="entry name" value="alpha/beta-Hydrolases"/>
    <property type="match status" value="1"/>
</dbReference>
<evidence type="ECO:0000256" key="1">
    <source>
        <dbReference type="ARBA" id="ARBA00004586"/>
    </source>
</evidence>
<feature type="region of interest" description="Disordered" evidence="12">
    <location>
        <begin position="112"/>
        <end position="140"/>
    </location>
</feature>
<dbReference type="Pfam" id="PF20434">
    <property type="entry name" value="BD-FAE"/>
    <property type="match status" value="1"/>
</dbReference>
<evidence type="ECO:0000256" key="8">
    <source>
        <dbReference type="ARBA" id="ARBA00023136"/>
    </source>
</evidence>
<dbReference type="Proteomes" id="UP001372338">
    <property type="component" value="Unassembled WGS sequence"/>
</dbReference>
<feature type="region of interest" description="Disordered" evidence="12">
    <location>
        <begin position="39"/>
        <end position="78"/>
    </location>
</feature>
<keyword evidence="6 13" id="KW-1133">Transmembrane helix</keyword>
<feature type="compositionally biased region" description="Low complexity" evidence="12">
    <location>
        <begin position="65"/>
        <end position="75"/>
    </location>
</feature>
<comment type="caution">
    <text evidence="15">The sequence shown here is derived from an EMBL/GenBank/DDBJ whole genome shotgun (WGS) entry which is preliminary data.</text>
</comment>
<accession>A0AAN9E7N6</accession>
<dbReference type="InterPro" id="IPR029058">
    <property type="entry name" value="AB_hydrolase_fold"/>
</dbReference>
<evidence type="ECO:0000256" key="12">
    <source>
        <dbReference type="SAM" id="MobiDB-lite"/>
    </source>
</evidence>
<dbReference type="EC" id="3.1.1.n2" evidence="10"/>
<dbReference type="FunFam" id="3.40.50.1820:FF:000084">
    <property type="entry name" value="Isoprenylcysteine alpha-carbonyl methylesterase ICME"/>
    <property type="match status" value="1"/>
</dbReference>
<dbReference type="InterPro" id="IPR050300">
    <property type="entry name" value="GDXG_lipolytic_enzyme"/>
</dbReference>
<dbReference type="GO" id="GO:0005789">
    <property type="term" value="C:endoplasmic reticulum membrane"/>
    <property type="evidence" value="ECO:0007669"/>
    <property type="project" value="UniProtKB-SubCell"/>
</dbReference>
<dbReference type="GO" id="GO:0016787">
    <property type="term" value="F:hydrolase activity"/>
    <property type="evidence" value="ECO:0007669"/>
    <property type="project" value="UniProtKB-KW"/>
</dbReference>
<dbReference type="PANTHER" id="PTHR48081">
    <property type="entry name" value="AB HYDROLASE SUPERFAMILY PROTEIN C4A8.06C"/>
    <property type="match status" value="1"/>
</dbReference>
<evidence type="ECO:0000256" key="9">
    <source>
        <dbReference type="ARBA" id="ARBA00038028"/>
    </source>
</evidence>
<dbReference type="EMBL" id="JAYWIO010000007">
    <property type="protein sequence ID" value="KAK7250699.1"/>
    <property type="molecule type" value="Genomic_DNA"/>
</dbReference>
<dbReference type="PANTHER" id="PTHR48081:SF33">
    <property type="entry name" value="KYNURENINE FORMAMIDASE"/>
    <property type="match status" value="1"/>
</dbReference>
<evidence type="ECO:0000256" key="3">
    <source>
        <dbReference type="ARBA" id="ARBA00022692"/>
    </source>
</evidence>
<keyword evidence="16" id="KW-1185">Reference proteome</keyword>
<protein>
    <recommendedName>
        <fullName evidence="10">protein-S-isoprenylcysteine alpha-carbonyl methylesterase</fullName>
        <ecNumber evidence="10">3.1.1.n2</ecNumber>
    </recommendedName>
</protein>
<keyword evidence="8 13" id="KW-0472">Membrane</keyword>
<gene>
    <name evidence="15" type="ORF">RIF29_33295</name>
</gene>
<evidence type="ECO:0000256" key="7">
    <source>
        <dbReference type="ARBA" id="ARBA00023034"/>
    </source>
</evidence>
<evidence type="ECO:0000256" key="6">
    <source>
        <dbReference type="ARBA" id="ARBA00022989"/>
    </source>
</evidence>
<evidence type="ECO:0000256" key="2">
    <source>
        <dbReference type="ARBA" id="ARBA00004653"/>
    </source>
</evidence>
<sequence>MPSHILSIPNRHPSDSSSLYSFPTSPATTATTTTMFFKAKEQDEDDPTTSLLLSSSSFKDDDDNNTNNNNNNNNNMVMPIKPLLSRASSFTTTNDKNTLTTASPYFYQKRRRRASSQDSLPSISATATATAGGGDHRKSSFGGDVRHVASETFLLTRLGLKMLTYLGVGYKWITRFLALGCYAVLLIPGFIQVGYCYFFSSQIRRSIVYGDKPRNRLDLYLPRNNDGPKPVVAFVTGGAWIIGYKAWGTLLGQQLSERDIIVACIDYRNFPQGTISDMVADASQGISFVCNNIAEYGGDPNRIYLMGQSAGAHIAACALVEQAIKEAGEGESTSWSLSQIKAYFGLSGGYNLYNLIDHFHSRGLYRSIFLSIMEGEESLHRFSPEVMVQDPNIANVACLLPPIVLFHGTGDYSIPSDASTSFSETLKRVGVKAEAILYEGKTHTDVFLQDPMRGGKDDLFEDLVGYIHAGDAEARAKDETAPPRRRLVPEFMLKLAHIVSPF</sequence>
<comment type="similarity">
    <text evidence="9">Belongs to the AB hydrolase superfamily. Isoprenylcysteine methylesterase family.</text>
</comment>
<dbReference type="GO" id="GO:0000139">
    <property type="term" value="C:Golgi membrane"/>
    <property type="evidence" value="ECO:0007669"/>
    <property type="project" value="UniProtKB-SubCell"/>
</dbReference>